<evidence type="ECO:0000259" key="6">
    <source>
        <dbReference type="PROSITE" id="PS50076"/>
    </source>
</evidence>
<organism evidence="7 8">
    <name type="scientific">Sphingomonas colocasiae</name>
    <dbReference type="NCBI Taxonomy" id="1848973"/>
    <lineage>
        <taxon>Bacteria</taxon>
        <taxon>Pseudomonadati</taxon>
        <taxon>Pseudomonadota</taxon>
        <taxon>Alphaproteobacteria</taxon>
        <taxon>Sphingomonadales</taxon>
        <taxon>Sphingomonadaceae</taxon>
        <taxon>Sphingomonas</taxon>
    </lineage>
</organism>
<gene>
    <name evidence="7" type="ORF">K7G82_20400</name>
</gene>
<evidence type="ECO:0000256" key="5">
    <source>
        <dbReference type="ARBA" id="ARBA00038105"/>
    </source>
</evidence>
<proteinExistence type="inferred from homology"/>
<dbReference type="PROSITE" id="PS50076">
    <property type="entry name" value="DNAJ_2"/>
    <property type="match status" value="1"/>
</dbReference>
<comment type="caution">
    <text evidence="7">The sequence shown here is derived from an EMBL/GenBank/DDBJ whole genome shotgun (WGS) entry which is preliminary data.</text>
</comment>
<dbReference type="InterPro" id="IPR036869">
    <property type="entry name" value="J_dom_sf"/>
</dbReference>
<accession>A0ABS7PTU2</accession>
<comment type="subcellular location">
    <subcellularLocation>
        <location evidence="1">Membrane</location>
        <topology evidence="1">Single-pass membrane protein</topology>
    </subcellularLocation>
</comment>
<keyword evidence="3" id="KW-1133">Transmembrane helix</keyword>
<evidence type="ECO:0000256" key="3">
    <source>
        <dbReference type="ARBA" id="ARBA00022989"/>
    </source>
</evidence>
<name>A0ABS7PTU2_9SPHN</name>
<evidence type="ECO:0000256" key="2">
    <source>
        <dbReference type="ARBA" id="ARBA00022692"/>
    </source>
</evidence>
<evidence type="ECO:0000256" key="1">
    <source>
        <dbReference type="ARBA" id="ARBA00004167"/>
    </source>
</evidence>
<keyword evidence="2" id="KW-0812">Transmembrane</keyword>
<dbReference type="EMBL" id="JAINVV010000009">
    <property type="protein sequence ID" value="MBY8824676.1"/>
    <property type="molecule type" value="Genomic_DNA"/>
</dbReference>
<dbReference type="PANTHER" id="PTHR12763">
    <property type="match status" value="1"/>
</dbReference>
<evidence type="ECO:0000313" key="7">
    <source>
        <dbReference type="EMBL" id="MBY8824676.1"/>
    </source>
</evidence>
<protein>
    <submittedName>
        <fullName evidence="7">J domain-containing protein</fullName>
    </submittedName>
</protein>
<dbReference type="Gene3D" id="1.10.287.110">
    <property type="entry name" value="DnaJ domain"/>
    <property type="match status" value="1"/>
</dbReference>
<feature type="domain" description="J" evidence="6">
    <location>
        <begin position="35"/>
        <end position="93"/>
    </location>
</feature>
<comment type="similarity">
    <text evidence="5">Belongs to the TIM14 family.</text>
</comment>
<evidence type="ECO:0000313" key="8">
    <source>
        <dbReference type="Proteomes" id="UP000706039"/>
    </source>
</evidence>
<reference evidence="7 8" key="1">
    <citation type="submission" date="2021-08" db="EMBL/GenBank/DDBJ databases">
        <authorList>
            <person name="Tuo L."/>
        </authorList>
    </citation>
    <scope>NUCLEOTIDE SEQUENCE [LARGE SCALE GENOMIC DNA]</scope>
    <source>
        <strain evidence="7 8">JCM 31229</strain>
    </source>
</reference>
<dbReference type="CDD" id="cd06257">
    <property type="entry name" value="DnaJ"/>
    <property type="match status" value="1"/>
</dbReference>
<dbReference type="Proteomes" id="UP000706039">
    <property type="component" value="Unassembled WGS sequence"/>
</dbReference>
<dbReference type="RefSeq" id="WP_222991756.1">
    <property type="nucleotide sequence ID" value="NZ_JAINVV010000009.1"/>
</dbReference>
<keyword evidence="4" id="KW-0472">Membrane</keyword>
<dbReference type="InterPro" id="IPR001623">
    <property type="entry name" value="DnaJ_domain"/>
</dbReference>
<dbReference type="SUPFAM" id="SSF46565">
    <property type="entry name" value="Chaperone J-domain"/>
    <property type="match status" value="1"/>
</dbReference>
<dbReference type="PANTHER" id="PTHR12763:SF28">
    <property type="entry name" value="GEO10507P1-RELATED"/>
    <property type="match status" value="1"/>
</dbReference>
<sequence length="93" mass="10338">MAKLILLAGIGLLIWFWWRGKMSRRTPRPTMSVAEALRLLDLPPEATPDQIRAAHRRLIARVHPDAGGSAELAGKINAARDLLLRSRVVPPSR</sequence>
<dbReference type="SMART" id="SM00271">
    <property type="entry name" value="DnaJ"/>
    <property type="match status" value="1"/>
</dbReference>
<evidence type="ECO:0000256" key="4">
    <source>
        <dbReference type="ARBA" id="ARBA00023136"/>
    </source>
</evidence>
<keyword evidence="8" id="KW-1185">Reference proteome</keyword>